<feature type="transmembrane region" description="Helical" evidence="1">
    <location>
        <begin position="30"/>
        <end position="50"/>
    </location>
</feature>
<dbReference type="PANTHER" id="PTHR34351:SF2">
    <property type="entry name" value="DUF58 DOMAIN-CONTAINING PROTEIN"/>
    <property type="match status" value="1"/>
</dbReference>
<reference evidence="3 4" key="1">
    <citation type="submission" date="2024-09" db="EMBL/GenBank/DDBJ databases">
        <authorList>
            <person name="Sun Q."/>
            <person name="Mori K."/>
        </authorList>
    </citation>
    <scope>NUCLEOTIDE SEQUENCE [LARGE SCALE GENOMIC DNA]</scope>
    <source>
        <strain evidence="3 4">CCM 7759</strain>
    </source>
</reference>
<keyword evidence="1" id="KW-1133">Transmembrane helix</keyword>
<dbReference type="Proteomes" id="UP001589776">
    <property type="component" value="Unassembled WGS sequence"/>
</dbReference>
<keyword evidence="4" id="KW-1185">Reference proteome</keyword>
<organism evidence="3 4">
    <name type="scientific">Paenibacillus chartarius</name>
    <dbReference type="NCBI Taxonomy" id="747481"/>
    <lineage>
        <taxon>Bacteria</taxon>
        <taxon>Bacillati</taxon>
        <taxon>Bacillota</taxon>
        <taxon>Bacilli</taxon>
        <taxon>Bacillales</taxon>
        <taxon>Paenibacillaceae</taxon>
        <taxon>Paenibacillus</taxon>
    </lineage>
</organism>
<name>A0ABV6DTG7_9BACL</name>
<dbReference type="EMBL" id="JBHLWN010000106">
    <property type="protein sequence ID" value="MFC0215945.1"/>
    <property type="molecule type" value="Genomic_DNA"/>
</dbReference>
<protein>
    <submittedName>
        <fullName evidence="3">DUF58 domain-containing protein</fullName>
    </submittedName>
</protein>
<sequence>MGSIGNAIALFCAWMLSGLLGWLQGGYATWFVFEALSVIVAMTVMIRFGALRQVSVHHELSAMRITEGRPLVVSVLLEHRSRVPVPWLLVEEEWRRSGDAHSKLVRRLLFPWFRSALGYQYTLAGLPRGEYTLVGVRATAADGLGFARRSRQAERAAVSGRPIGFVAYPLELPVPWRGSAGPAGEGRPSRMAAALSGAGGYPSGLRDYVPGDPVGSLHWKVTARRGKLTVKEAEPQEQQRVLLLLDTSAATYAALGDEAPEALESSVRAAAGLLRSCGERGMALAFACCHAGGHVAGGGPRERELLLERLARIDGKGALRFADTVAGEAAAQPAATALALVTPRVDEPLLAVLRSLHRRGRSVLLALPHAPELAAPEPARLAALRELGCDVLLLPLQRQDSAQPPLAKVRGRTATAQGGAAYVRG</sequence>
<evidence type="ECO:0000256" key="1">
    <source>
        <dbReference type="SAM" id="Phobius"/>
    </source>
</evidence>
<dbReference type="InterPro" id="IPR002881">
    <property type="entry name" value="DUF58"/>
</dbReference>
<evidence type="ECO:0000313" key="4">
    <source>
        <dbReference type="Proteomes" id="UP001589776"/>
    </source>
</evidence>
<comment type="caution">
    <text evidence="3">The sequence shown here is derived from an EMBL/GenBank/DDBJ whole genome shotgun (WGS) entry which is preliminary data.</text>
</comment>
<dbReference type="PANTHER" id="PTHR34351">
    <property type="entry name" value="SLR1927 PROTEIN-RELATED"/>
    <property type="match status" value="1"/>
</dbReference>
<keyword evidence="1" id="KW-0472">Membrane</keyword>
<accession>A0ABV6DTG7</accession>
<feature type="domain" description="DUF58" evidence="2">
    <location>
        <begin position="205"/>
        <end position="253"/>
    </location>
</feature>
<evidence type="ECO:0000313" key="3">
    <source>
        <dbReference type="EMBL" id="MFC0215945.1"/>
    </source>
</evidence>
<keyword evidence="1" id="KW-0812">Transmembrane</keyword>
<gene>
    <name evidence="3" type="ORF">ACFFK0_26455</name>
</gene>
<dbReference type="RefSeq" id="WP_377473627.1">
    <property type="nucleotide sequence ID" value="NZ_JBHLWN010000106.1"/>
</dbReference>
<dbReference type="Pfam" id="PF01882">
    <property type="entry name" value="DUF58"/>
    <property type="match status" value="1"/>
</dbReference>
<proteinExistence type="predicted"/>
<evidence type="ECO:0000259" key="2">
    <source>
        <dbReference type="Pfam" id="PF01882"/>
    </source>
</evidence>
<feature type="transmembrane region" description="Helical" evidence="1">
    <location>
        <begin position="7"/>
        <end position="24"/>
    </location>
</feature>